<dbReference type="Proteomes" id="UP001516400">
    <property type="component" value="Unassembled WGS sequence"/>
</dbReference>
<reference evidence="2 3" key="1">
    <citation type="journal article" date="2021" name="BMC Biol.">
        <title>Horizontally acquired antibacterial genes associated with adaptive radiation of ladybird beetles.</title>
        <authorList>
            <person name="Li H.S."/>
            <person name="Tang X.F."/>
            <person name="Huang Y.H."/>
            <person name="Xu Z.Y."/>
            <person name="Chen M.L."/>
            <person name="Du X.Y."/>
            <person name="Qiu B.Y."/>
            <person name="Chen P.T."/>
            <person name="Zhang W."/>
            <person name="Slipinski A."/>
            <person name="Escalona H.E."/>
            <person name="Waterhouse R.M."/>
            <person name="Zwick A."/>
            <person name="Pang H."/>
        </authorList>
    </citation>
    <scope>NUCLEOTIDE SEQUENCE [LARGE SCALE GENOMIC DNA]</scope>
    <source>
        <strain evidence="2">SYSU2018</strain>
    </source>
</reference>
<dbReference type="EMBL" id="JABFTP020000001">
    <property type="protein sequence ID" value="KAL3266688.1"/>
    <property type="molecule type" value="Genomic_DNA"/>
</dbReference>
<organism evidence="2 3">
    <name type="scientific">Cryptolaemus montrouzieri</name>
    <dbReference type="NCBI Taxonomy" id="559131"/>
    <lineage>
        <taxon>Eukaryota</taxon>
        <taxon>Metazoa</taxon>
        <taxon>Ecdysozoa</taxon>
        <taxon>Arthropoda</taxon>
        <taxon>Hexapoda</taxon>
        <taxon>Insecta</taxon>
        <taxon>Pterygota</taxon>
        <taxon>Neoptera</taxon>
        <taxon>Endopterygota</taxon>
        <taxon>Coleoptera</taxon>
        <taxon>Polyphaga</taxon>
        <taxon>Cucujiformia</taxon>
        <taxon>Coccinelloidea</taxon>
        <taxon>Coccinellidae</taxon>
        <taxon>Scymninae</taxon>
        <taxon>Scymnini</taxon>
        <taxon>Cryptolaemus</taxon>
    </lineage>
</organism>
<feature type="region of interest" description="Disordered" evidence="1">
    <location>
        <begin position="44"/>
        <end position="75"/>
    </location>
</feature>
<proteinExistence type="predicted"/>
<protein>
    <submittedName>
        <fullName evidence="2">Uncharacterized protein</fullName>
    </submittedName>
</protein>
<sequence length="118" mass="13754">MSILELEKKQPSVEVKTKKGELLDKEEHINKRWKEYFMELLRGEEDNTEGEEGEDIGYEYGQSRDEVAEEQTTDEEMVEAIRKMKNGTATRCDCINIEMLKSMGTKGMELVRILFNKV</sequence>
<evidence type="ECO:0000256" key="1">
    <source>
        <dbReference type="SAM" id="MobiDB-lite"/>
    </source>
</evidence>
<name>A0ABD2MK29_9CUCU</name>
<accession>A0ABD2MK29</accession>
<evidence type="ECO:0000313" key="2">
    <source>
        <dbReference type="EMBL" id="KAL3266688.1"/>
    </source>
</evidence>
<dbReference type="AlphaFoldDB" id="A0ABD2MK29"/>
<feature type="compositionally biased region" description="Acidic residues" evidence="1">
    <location>
        <begin position="46"/>
        <end position="57"/>
    </location>
</feature>
<gene>
    <name evidence="2" type="ORF">HHI36_010850</name>
</gene>
<evidence type="ECO:0000313" key="3">
    <source>
        <dbReference type="Proteomes" id="UP001516400"/>
    </source>
</evidence>
<comment type="caution">
    <text evidence="2">The sequence shown here is derived from an EMBL/GenBank/DDBJ whole genome shotgun (WGS) entry which is preliminary data.</text>
</comment>
<keyword evidence="3" id="KW-1185">Reference proteome</keyword>